<keyword evidence="8 13" id="KW-0863">Zinc-finger</keyword>
<sequence length="176" mass="19431">MVKNNINLVSMIRLLLLPLLPHASGQSGNDTPFDGGEIFAFVCGLLALLGVIIYTCAGVCSICYESIYICLIEPRRTPIIEQERNNSVTTGTTTEKGGLDSKVIETLPEFLYTAVKNKEKVLDTCAVCLTKYEDEDMLRLLPCGHTFHTECIGNWLASYGTTCPCCRYNLQAIYCS</sequence>
<keyword evidence="9" id="KW-0833">Ubl conjugation pathway</keyword>
<evidence type="ECO:0000256" key="10">
    <source>
        <dbReference type="ARBA" id="ARBA00022833"/>
    </source>
</evidence>
<evidence type="ECO:0000256" key="2">
    <source>
        <dbReference type="ARBA" id="ARBA00004167"/>
    </source>
</evidence>
<evidence type="ECO:0000256" key="15">
    <source>
        <dbReference type="SAM" id="SignalP"/>
    </source>
</evidence>
<dbReference type="PANTHER" id="PTHR46539">
    <property type="entry name" value="E3 UBIQUITIN-PROTEIN LIGASE ATL42"/>
    <property type="match status" value="1"/>
</dbReference>
<dbReference type="InterPro" id="IPR001841">
    <property type="entry name" value="Znf_RING"/>
</dbReference>
<dbReference type="PROSITE" id="PS50089">
    <property type="entry name" value="ZF_RING_2"/>
    <property type="match status" value="1"/>
</dbReference>
<dbReference type="FunFam" id="3.30.40.10:FF:000187">
    <property type="entry name" value="E3 ubiquitin-protein ligase ATL6"/>
    <property type="match status" value="1"/>
</dbReference>
<accession>A0AA41VD38</accession>
<dbReference type="AlphaFoldDB" id="A0AA41VD38"/>
<dbReference type="GO" id="GO:0008270">
    <property type="term" value="F:zinc ion binding"/>
    <property type="evidence" value="ECO:0007669"/>
    <property type="project" value="UniProtKB-KW"/>
</dbReference>
<evidence type="ECO:0000256" key="13">
    <source>
        <dbReference type="PROSITE-ProRule" id="PRU00175"/>
    </source>
</evidence>
<organism evidence="17 18">
    <name type="scientific">Papaver nudicaule</name>
    <name type="common">Iceland poppy</name>
    <dbReference type="NCBI Taxonomy" id="74823"/>
    <lineage>
        <taxon>Eukaryota</taxon>
        <taxon>Viridiplantae</taxon>
        <taxon>Streptophyta</taxon>
        <taxon>Embryophyta</taxon>
        <taxon>Tracheophyta</taxon>
        <taxon>Spermatophyta</taxon>
        <taxon>Magnoliopsida</taxon>
        <taxon>Ranunculales</taxon>
        <taxon>Papaveraceae</taxon>
        <taxon>Papaveroideae</taxon>
        <taxon>Papaver</taxon>
    </lineage>
</organism>
<keyword evidence="7" id="KW-0479">Metal-binding</keyword>
<feature type="chain" id="PRO_5041457033" description="RING-type E3 ubiquitin transferase" evidence="15">
    <location>
        <begin position="26"/>
        <end position="176"/>
    </location>
</feature>
<keyword evidence="18" id="KW-1185">Reference proteome</keyword>
<dbReference type="EC" id="2.3.2.27" evidence="4"/>
<dbReference type="Proteomes" id="UP001177140">
    <property type="component" value="Unassembled WGS sequence"/>
</dbReference>
<evidence type="ECO:0000313" key="17">
    <source>
        <dbReference type="EMBL" id="MCL7039039.1"/>
    </source>
</evidence>
<evidence type="ECO:0000256" key="1">
    <source>
        <dbReference type="ARBA" id="ARBA00000900"/>
    </source>
</evidence>
<evidence type="ECO:0000256" key="6">
    <source>
        <dbReference type="ARBA" id="ARBA00022692"/>
    </source>
</evidence>
<keyword evidence="5" id="KW-0808">Transferase</keyword>
<evidence type="ECO:0000256" key="12">
    <source>
        <dbReference type="ARBA" id="ARBA00023136"/>
    </source>
</evidence>
<feature type="domain" description="RING-type" evidence="16">
    <location>
        <begin position="125"/>
        <end position="167"/>
    </location>
</feature>
<evidence type="ECO:0000313" key="18">
    <source>
        <dbReference type="Proteomes" id="UP001177140"/>
    </source>
</evidence>
<keyword evidence="6 14" id="KW-0812">Transmembrane</keyword>
<dbReference type="InterPro" id="IPR013083">
    <property type="entry name" value="Znf_RING/FYVE/PHD"/>
</dbReference>
<evidence type="ECO:0000256" key="14">
    <source>
        <dbReference type="SAM" id="Phobius"/>
    </source>
</evidence>
<keyword evidence="11 14" id="KW-1133">Transmembrane helix</keyword>
<evidence type="ECO:0000256" key="4">
    <source>
        <dbReference type="ARBA" id="ARBA00012483"/>
    </source>
</evidence>
<proteinExistence type="predicted"/>
<evidence type="ECO:0000256" key="3">
    <source>
        <dbReference type="ARBA" id="ARBA00004906"/>
    </source>
</evidence>
<evidence type="ECO:0000256" key="5">
    <source>
        <dbReference type="ARBA" id="ARBA00022679"/>
    </source>
</evidence>
<evidence type="ECO:0000256" key="11">
    <source>
        <dbReference type="ARBA" id="ARBA00022989"/>
    </source>
</evidence>
<dbReference type="Gene3D" id="3.30.40.10">
    <property type="entry name" value="Zinc/RING finger domain, C3HC4 (zinc finger)"/>
    <property type="match status" value="1"/>
</dbReference>
<evidence type="ECO:0000256" key="8">
    <source>
        <dbReference type="ARBA" id="ARBA00022771"/>
    </source>
</evidence>
<feature type="transmembrane region" description="Helical" evidence="14">
    <location>
        <begin position="38"/>
        <end position="71"/>
    </location>
</feature>
<protein>
    <recommendedName>
        <fullName evidence="4">RING-type E3 ubiquitin transferase</fullName>
        <ecNumber evidence="4">2.3.2.27</ecNumber>
    </recommendedName>
</protein>
<evidence type="ECO:0000259" key="16">
    <source>
        <dbReference type="PROSITE" id="PS50089"/>
    </source>
</evidence>
<keyword evidence="12 14" id="KW-0472">Membrane</keyword>
<dbReference type="Pfam" id="PF13639">
    <property type="entry name" value="zf-RING_2"/>
    <property type="match status" value="1"/>
</dbReference>
<evidence type="ECO:0000256" key="9">
    <source>
        <dbReference type="ARBA" id="ARBA00022786"/>
    </source>
</evidence>
<comment type="subcellular location">
    <subcellularLocation>
        <location evidence="2">Membrane</location>
        <topology evidence="2">Single-pass membrane protein</topology>
    </subcellularLocation>
</comment>
<keyword evidence="15" id="KW-0732">Signal</keyword>
<reference evidence="17" key="1">
    <citation type="submission" date="2022-03" db="EMBL/GenBank/DDBJ databases">
        <title>A functionally conserved STORR gene fusion in Papaver species that diverged 16.8 million years ago.</title>
        <authorList>
            <person name="Catania T."/>
        </authorList>
    </citation>
    <scope>NUCLEOTIDE SEQUENCE</scope>
    <source>
        <strain evidence="17">S-191538</strain>
    </source>
</reference>
<dbReference type="GO" id="GO:0016020">
    <property type="term" value="C:membrane"/>
    <property type="evidence" value="ECO:0007669"/>
    <property type="project" value="UniProtKB-SubCell"/>
</dbReference>
<comment type="catalytic activity">
    <reaction evidence="1">
        <text>S-ubiquitinyl-[E2 ubiquitin-conjugating enzyme]-L-cysteine + [acceptor protein]-L-lysine = [E2 ubiquitin-conjugating enzyme]-L-cysteine + N(6)-ubiquitinyl-[acceptor protein]-L-lysine.</text>
        <dbReference type="EC" id="2.3.2.27"/>
    </reaction>
</comment>
<comment type="caution">
    <text evidence="17">The sequence shown here is derived from an EMBL/GenBank/DDBJ whole genome shotgun (WGS) entry which is preliminary data.</text>
</comment>
<name>A0AA41VD38_PAPNU</name>
<dbReference type="PANTHER" id="PTHR46539:SF1">
    <property type="entry name" value="E3 UBIQUITIN-PROTEIN LIGASE ATL42"/>
    <property type="match status" value="1"/>
</dbReference>
<feature type="signal peptide" evidence="15">
    <location>
        <begin position="1"/>
        <end position="25"/>
    </location>
</feature>
<dbReference type="SMART" id="SM00184">
    <property type="entry name" value="RING"/>
    <property type="match status" value="1"/>
</dbReference>
<dbReference type="SUPFAM" id="SSF57850">
    <property type="entry name" value="RING/U-box"/>
    <property type="match status" value="1"/>
</dbReference>
<evidence type="ECO:0000256" key="7">
    <source>
        <dbReference type="ARBA" id="ARBA00022723"/>
    </source>
</evidence>
<keyword evidence="10" id="KW-0862">Zinc</keyword>
<gene>
    <name evidence="17" type="ORF">MKW94_008530</name>
</gene>
<comment type="pathway">
    <text evidence="3">Protein modification; protein ubiquitination.</text>
</comment>
<dbReference type="EMBL" id="JAJJMA010197010">
    <property type="protein sequence ID" value="MCL7039039.1"/>
    <property type="molecule type" value="Genomic_DNA"/>
</dbReference>
<dbReference type="GO" id="GO:0061630">
    <property type="term" value="F:ubiquitin protein ligase activity"/>
    <property type="evidence" value="ECO:0007669"/>
    <property type="project" value="UniProtKB-EC"/>
</dbReference>